<keyword evidence="1" id="KW-0963">Cytoplasm</keyword>
<dbReference type="PANTHER" id="PTHR30308">
    <property type="entry name" value="TMRNA-BINDING COMPONENT OF TRANS-TRANSLATION TAGGING COMPLEX"/>
    <property type="match status" value="1"/>
</dbReference>
<evidence type="ECO:0000313" key="3">
    <source>
        <dbReference type="EMBL" id="AEW45961.1"/>
    </source>
</evidence>
<reference evidence="3 4" key="1">
    <citation type="journal article" date="2012" name="J. Bacteriol.">
        <title>Complete genome sequence of Mycoplasma haemocanis strain Illinois.</title>
        <authorList>
            <person name="do Nascimento N.C."/>
            <person name="Guimaraes A.M."/>
            <person name="Santos A.P."/>
            <person name="Sanmiguel P.J."/>
            <person name="Messick J.B."/>
        </authorList>
    </citation>
    <scope>NUCLEOTIDE SEQUENCE [LARGE SCALE GENOMIC DNA]</scope>
    <source>
        <strain evidence="3 4">Illinois</strain>
    </source>
</reference>
<dbReference type="STRING" id="1111676.MHC_05535"/>
<dbReference type="SUPFAM" id="SSF74982">
    <property type="entry name" value="Small protein B (SmpB)"/>
    <property type="match status" value="1"/>
</dbReference>
<gene>
    <name evidence="3" type="primary">smpB</name>
    <name evidence="3" type="ordered locus">MHC_05535</name>
</gene>
<keyword evidence="4" id="KW-1185">Reference proteome</keyword>
<dbReference type="InterPro" id="IPR000037">
    <property type="entry name" value="SsrA-bd_prot"/>
</dbReference>
<dbReference type="GO" id="GO:0070930">
    <property type="term" value="P:trans-translation-dependent protein tagging"/>
    <property type="evidence" value="ECO:0007669"/>
    <property type="project" value="TreeGrafter"/>
</dbReference>
<protein>
    <submittedName>
        <fullName evidence="3">SsrA-binding protein</fullName>
    </submittedName>
</protein>
<keyword evidence="2" id="KW-0694">RNA-binding</keyword>
<sequence length="134" mass="16214">MSRIKELLNNRRDERFYEVFDKYECGLVLNSLTRKQIFNYEVSLSGSHGWIKNEEIFLRGLTKENIKLLLHKEEINKIARLVREKKYLLIPKNLYLKNYKAKITLLLVKRIRKTSKDKLESIKRKDEKKLLRFS</sequence>
<evidence type="ECO:0000256" key="2">
    <source>
        <dbReference type="ARBA" id="ARBA00022884"/>
    </source>
</evidence>
<dbReference type="Gene3D" id="2.40.280.10">
    <property type="match status" value="1"/>
</dbReference>
<dbReference type="EMBL" id="CP003199">
    <property type="protein sequence ID" value="AEW45961.1"/>
    <property type="molecule type" value="Genomic_DNA"/>
</dbReference>
<dbReference type="OrthoDB" id="9805462at2"/>
<dbReference type="Pfam" id="PF01668">
    <property type="entry name" value="SmpB"/>
    <property type="match status" value="1"/>
</dbReference>
<dbReference type="HOGENOM" id="CLU_1893898_0_0_14"/>
<dbReference type="GO" id="GO:0003723">
    <property type="term" value="F:RNA binding"/>
    <property type="evidence" value="ECO:0007669"/>
    <property type="project" value="UniProtKB-KW"/>
</dbReference>
<evidence type="ECO:0000256" key="1">
    <source>
        <dbReference type="ARBA" id="ARBA00022490"/>
    </source>
</evidence>
<accession>H6N8I9</accession>
<dbReference type="GO" id="GO:0005829">
    <property type="term" value="C:cytosol"/>
    <property type="evidence" value="ECO:0007669"/>
    <property type="project" value="TreeGrafter"/>
</dbReference>
<evidence type="ECO:0000313" key="4">
    <source>
        <dbReference type="Proteomes" id="UP000009135"/>
    </source>
</evidence>
<dbReference type="PANTHER" id="PTHR30308:SF2">
    <property type="entry name" value="SSRA-BINDING PROTEIN"/>
    <property type="match status" value="1"/>
</dbReference>
<proteinExistence type="predicted"/>
<dbReference type="Proteomes" id="UP000009135">
    <property type="component" value="Chromosome"/>
</dbReference>
<name>H6N8I9_MYCHN</name>
<organism evidence="3 4">
    <name type="scientific">Mycoplasma haemocanis (strain Illinois)</name>
    <dbReference type="NCBI Taxonomy" id="1111676"/>
    <lineage>
        <taxon>Bacteria</taxon>
        <taxon>Bacillati</taxon>
        <taxon>Mycoplasmatota</taxon>
        <taxon>Mollicutes</taxon>
        <taxon>Mycoplasmataceae</taxon>
        <taxon>Mycoplasma</taxon>
    </lineage>
</organism>
<dbReference type="KEGG" id="mhe:MHC_05535"/>
<dbReference type="AlphaFoldDB" id="H6N8I9"/>
<dbReference type="InterPro" id="IPR023620">
    <property type="entry name" value="SmpB"/>
</dbReference>